<dbReference type="CDD" id="cd02537">
    <property type="entry name" value="GT8_Glycogenin"/>
    <property type="match status" value="1"/>
</dbReference>
<keyword evidence="16" id="KW-1185">Reference proteome</keyword>
<feature type="region of interest" description="Disordered" evidence="14">
    <location>
        <begin position="257"/>
        <end position="439"/>
    </location>
</feature>
<dbReference type="GO" id="GO:0005737">
    <property type="term" value="C:cytoplasm"/>
    <property type="evidence" value="ECO:0007669"/>
    <property type="project" value="UniProtKB-SubCell"/>
</dbReference>
<comment type="caution">
    <text evidence="15">The sequence shown here is derived from an EMBL/GenBank/DDBJ whole genome shotgun (WGS) entry which is preliminary data.</text>
</comment>
<reference evidence="15 16" key="1">
    <citation type="submission" date="2021-06" db="EMBL/GenBank/DDBJ databases">
        <title>Caerostris extrusa draft genome.</title>
        <authorList>
            <person name="Kono N."/>
            <person name="Arakawa K."/>
        </authorList>
    </citation>
    <scope>NUCLEOTIDE SEQUENCE [LARGE SCALE GENOMIC DNA]</scope>
</reference>
<dbReference type="InterPro" id="IPR050587">
    <property type="entry name" value="GNT1/Glycosyltrans_8"/>
</dbReference>
<keyword evidence="3" id="KW-0963">Cytoplasm</keyword>
<dbReference type="Gene3D" id="3.90.550.10">
    <property type="entry name" value="Spore Coat Polysaccharide Biosynthesis Protein SpsA, Chain A"/>
    <property type="match status" value="1"/>
</dbReference>
<dbReference type="Pfam" id="PF01501">
    <property type="entry name" value="Glyco_transf_8"/>
    <property type="match status" value="1"/>
</dbReference>
<dbReference type="EC" id="2.4.1.186" evidence="10"/>
<gene>
    <name evidence="15" type="primary">GYG1</name>
    <name evidence="15" type="ORF">CEXT_210601</name>
</gene>
<name>A0AAV4QQE4_CAEEX</name>
<dbReference type="SUPFAM" id="SSF53448">
    <property type="entry name" value="Nucleotide-diphospho-sugar transferases"/>
    <property type="match status" value="1"/>
</dbReference>
<evidence type="ECO:0000256" key="7">
    <source>
        <dbReference type="ARBA" id="ARBA00023180"/>
    </source>
</evidence>
<keyword evidence="8" id="KW-0464">Manganese</keyword>
<evidence type="ECO:0000313" key="15">
    <source>
        <dbReference type="EMBL" id="GIY11908.1"/>
    </source>
</evidence>
<evidence type="ECO:0000256" key="9">
    <source>
        <dbReference type="ARBA" id="ARBA00038162"/>
    </source>
</evidence>
<feature type="region of interest" description="Disordered" evidence="14">
    <location>
        <begin position="807"/>
        <end position="868"/>
    </location>
</feature>
<feature type="region of interest" description="Disordered" evidence="14">
    <location>
        <begin position="195"/>
        <end position="244"/>
    </location>
</feature>
<keyword evidence="5" id="KW-0479">Metal-binding</keyword>
<dbReference type="GO" id="GO:0046872">
    <property type="term" value="F:metal ion binding"/>
    <property type="evidence" value="ECO:0007669"/>
    <property type="project" value="UniProtKB-KW"/>
</dbReference>
<keyword evidence="7" id="KW-0325">Glycoprotein</keyword>
<comment type="cofactor">
    <cofactor evidence="1">
        <name>Mn(2+)</name>
        <dbReference type="ChEBI" id="CHEBI:29035"/>
    </cofactor>
</comment>
<evidence type="ECO:0000256" key="11">
    <source>
        <dbReference type="ARBA" id="ARBA00050886"/>
    </source>
</evidence>
<dbReference type="Proteomes" id="UP001054945">
    <property type="component" value="Unassembled WGS sequence"/>
</dbReference>
<evidence type="ECO:0000256" key="3">
    <source>
        <dbReference type="ARBA" id="ARBA00022490"/>
    </source>
</evidence>
<evidence type="ECO:0000256" key="1">
    <source>
        <dbReference type="ARBA" id="ARBA00001936"/>
    </source>
</evidence>
<feature type="region of interest" description="Disordered" evidence="14">
    <location>
        <begin position="46"/>
        <end position="100"/>
    </location>
</feature>
<evidence type="ECO:0000256" key="4">
    <source>
        <dbReference type="ARBA" id="ARBA00022679"/>
    </source>
</evidence>
<keyword evidence="6" id="KW-0320">Glycogen biosynthesis</keyword>
<dbReference type="FunFam" id="3.90.550.10:FF:000092">
    <property type="entry name" value="Glycogenin 2"/>
    <property type="match status" value="1"/>
</dbReference>
<evidence type="ECO:0000256" key="5">
    <source>
        <dbReference type="ARBA" id="ARBA00022723"/>
    </source>
</evidence>
<dbReference type="GO" id="GO:0008466">
    <property type="term" value="F:glycogenin glucosyltransferase activity"/>
    <property type="evidence" value="ECO:0007669"/>
    <property type="project" value="UniProtKB-EC"/>
</dbReference>
<feature type="compositionally biased region" description="Polar residues" evidence="14">
    <location>
        <begin position="373"/>
        <end position="392"/>
    </location>
</feature>
<dbReference type="EMBL" id="BPLR01006721">
    <property type="protein sequence ID" value="GIY11908.1"/>
    <property type="molecule type" value="Genomic_DNA"/>
</dbReference>
<comment type="function">
    <text evidence="13">Self-glucosylating initiator of glycogen synthesis. It catalyzes the formation of a short alpha (1,4)-glucosyl chain covalently attached via a glucose 1-O-tyrosyl linkage to internal tyrosine residues and these chains act as primers for the elongation reaction catalyzed by glycogen synthase.</text>
</comment>
<evidence type="ECO:0000256" key="8">
    <source>
        <dbReference type="ARBA" id="ARBA00023211"/>
    </source>
</evidence>
<feature type="compositionally biased region" description="Low complexity" evidence="14">
    <location>
        <begin position="262"/>
        <end position="274"/>
    </location>
</feature>
<comment type="similarity">
    <text evidence="9">Belongs to the glycosyltransferase 8 family. Glycogenin subfamily.</text>
</comment>
<dbReference type="InterPro" id="IPR029044">
    <property type="entry name" value="Nucleotide-diphossugar_trans"/>
</dbReference>
<evidence type="ECO:0000256" key="2">
    <source>
        <dbReference type="ARBA" id="ARBA00004496"/>
    </source>
</evidence>
<feature type="compositionally biased region" description="Basic and acidic residues" evidence="14">
    <location>
        <begin position="79"/>
        <end position="94"/>
    </location>
</feature>
<dbReference type="AlphaFoldDB" id="A0AAV4QQE4"/>
<evidence type="ECO:0000256" key="14">
    <source>
        <dbReference type="SAM" id="MobiDB-lite"/>
    </source>
</evidence>
<proteinExistence type="inferred from homology"/>
<sequence length="918" mass="102162">MSQAQASANTDLVSKVSFFPVEDRTGENKALIVTIKKVVPEGDELFRRMESPKRSMSMESPKRSMSMDSKRKTRSSRTSTDKSKNKSTMTEDKGVSLSTQTAVELPVPSISGAGLPSLDSSPCLKHAAQNISSKASHIPSEKVSLCNNCSKSMLSYIFLVQDFLDSLAKEICGDTDSKNCVQCLRQENRISVIEETAPKAEKKSSKSRSKSSENLKSASSKQGDDSRTKKSAPAKDSSREVRRYEETAEKLIQRSISEHQQIHQHSPSHQQGSSFTSEEQKEGSQSYYQGDQTSHNRLNDHSGSSYHQDQVESGKQQNRSQDFSGTESQRDQSVSGHISQQDLVQQRSHHGLSYPQDNIHPGSSAEQIPPVQQHEQQMASYQENPQASNWSSQDDKLFRKPMDRQQPNFTDSVFHEHKGGEGSNQDSFHNAEGVSSPFSDGMDNFVAPLSNVDREVYDAARNGAGWEGLSESHERLTVSSNRIASEAFVTMCRNNAEALGCLAVGTSLLLSRTSRTLCVVVSDGVSNAFRASLANVFHVVQCVRSMDSLGTTKLALLEQPELGISFEKLNVWRLLQFNKCVYLNPDTLVIKNCDELFCHNELSAVPDIGWPDCFNSGVFVFVPSIQTFWQLLDFAEKQGSYDGGDQGLLNSYFHNWSEDIGKKLSFIYNLMANVSYTYTPAYKQFGRNVKIVQFHGSFKPWHVKFFSRTGQISPATAVHPTYVQFVYIWIKIFRLSALQQLSQEIQNYALSQEVYCAVELLRFFPLPTESEAEFFLTPPSVRLRLAERKLQKPSKISEAVHRRKSAEYTPFVDKGDEATEETVGVAKKSEEDTTATQGVSSTSDEVFAEASGATEPSAPAAETLEVPKETVTKSLLPGAEVGNYQGMKAWEQGRMDYQGTDSSDGIIKRLEFLMSQSK</sequence>
<feature type="compositionally biased region" description="Polar residues" evidence="14">
    <location>
        <begin position="834"/>
        <end position="844"/>
    </location>
</feature>
<feature type="compositionally biased region" description="Basic and acidic residues" evidence="14">
    <location>
        <begin position="393"/>
        <end position="403"/>
    </location>
</feature>
<evidence type="ECO:0000256" key="12">
    <source>
        <dbReference type="ARBA" id="ARBA00052293"/>
    </source>
</evidence>
<accession>A0AAV4QQE4</accession>
<feature type="compositionally biased region" description="Low complexity" evidence="14">
    <location>
        <begin position="212"/>
        <end position="221"/>
    </location>
</feature>
<dbReference type="GO" id="GO:0005978">
    <property type="term" value="P:glycogen biosynthetic process"/>
    <property type="evidence" value="ECO:0007669"/>
    <property type="project" value="UniProtKB-KW"/>
</dbReference>
<evidence type="ECO:0000256" key="10">
    <source>
        <dbReference type="ARBA" id="ARBA00038934"/>
    </source>
</evidence>
<comment type="subcellular location">
    <subcellularLocation>
        <location evidence="2">Cytoplasm</location>
    </subcellularLocation>
</comment>
<feature type="compositionally biased region" description="Polar residues" evidence="14">
    <location>
        <begin position="283"/>
        <end position="346"/>
    </location>
</feature>
<comment type="catalytic activity">
    <reaction evidence="12">
        <text>L-tyrosyl-[glycogenin] + UDP-alpha-D-glucose = alpha-D-glucosyl-L-tyrosyl-[glycogenin] + UDP + H(+)</text>
        <dbReference type="Rhea" id="RHEA:23360"/>
        <dbReference type="Rhea" id="RHEA-COMP:14604"/>
        <dbReference type="Rhea" id="RHEA-COMP:14605"/>
        <dbReference type="ChEBI" id="CHEBI:15378"/>
        <dbReference type="ChEBI" id="CHEBI:46858"/>
        <dbReference type="ChEBI" id="CHEBI:58223"/>
        <dbReference type="ChEBI" id="CHEBI:58885"/>
        <dbReference type="ChEBI" id="CHEBI:140573"/>
        <dbReference type="EC" id="2.4.1.186"/>
    </reaction>
</comment>
<evidence type="ECO:0000256" key="6">
    <source>
        <dbReference type="ARBA" id="ARBA00023056"/>
    </source>
</evidence>
<comment type="catalytic activity">
    <reaction evidence="11">
        <text>[1,4-alpha-D-glucosyl](n)-L-tyrosyl-[glycogenin] + UDP-alpha-D-glucose = [1,4-alpha-D-glucosyl](n+1)-L-tyrosyl-[glycogenin] + UDP + H(+)</text>
        <dbReference type="Rhea" id="RHEA:56560"/>
        <dbReference type="Rhea" id="RHEA-COMP:14606"/>
        <dbReference type="Rhea" id="RHEA-COMP:14607"/>
        <dbReference type="ChEBI" id="CHEBI:15378"/>
        <dbReference type="ChEBI" id="CHEBI:58223"/>
        <dbReference type="ChEBI" id="CHEBI:58885"/>
        <dbReference type="ChEBI" id="CHEBI:140574"/>
        <dbReference type="EC" id="2.4.1.186"/>
    </reaction>
</comment>
<keyword evidence="4" id="KW-0808">Transferase</keyword>
<evidence type="ECO:0000313" key="16">
    <source>
        <dbReference type="Proteomes" id="UP001054945"/>
    </source>
</evidence>
<protein>
    <recommendedName>
        <fullName evidence="10">glycogenin glucosyltransferase</fullName>
        <ecNumber evidence="10">2.4.1.186</ecNumber>
    </recommendedName>
</protein>
<dbReference type="PANTHER" id="PTHR11183">
    <property type="entry name" value="GLYCOGENIN SUBFAMILY MEMBER"/>
    <property type="match status" value="1"/>
</dbReference>
<dbReference type="InterPro" id="IPR002495">
    <property type="entry name" value="Glyco_trans_8"/>
</dbReference>
<evidence type="ECO:0000256" key="13">
    <source>
        <dbReference type="ARBA" id="ARBA00057883"/>
    </source>
</evidence>
<organism evidence="15 16">
    <name type="scientific">Caerostris extrusa</name>
    <name type="common">Bark spider</name>
    <name type="synonym">Caerostris bankana</name>
    <dbReference type="NCBI Taxonomy" id="172846"/>
    <lineage>
        <taxon>Eukaryota</taxon>
        <taxon>Metazoa</taxon>
        <taxon>Ecdysozoa</taxon>
        <taxon>Arthropoda</taxon>
        <taxon>Chelicerata</taxon>
        <taxon>Arachnida</taxon>
        <taxon>Araneae</taxon>
        <taxon>Araneomorphae</taxon>
        <taxon>Entelegynae</taxon>
        <taxon>Araneoidea</taxon>
        <taxon>Araneidae</taxon>
        <taxon>Caerostris</taxon>
    </lineage>
</organism>